<gene>
    <name evidence="12" type="primary">fluC</name>
    <name evidence="12" type="synonym">crcB</name>
    <name evidence="13" type="ORF">NIT7321_01616</name>
</gene>
<accession>A0A0H5D217</accession>
<keyword evidence="4 12" id="KW-0812">Transmembrane</keyword>
<evidence type="ECO:0000313" key="13">
    <source>
        <dbReference type="EMBL" id="CRL10768.1"/>
    </source>
</evidence>
<dbReference type="GO" id="GO:0140114">
    <property type="term" value="P:cellular detoxification of fluoride"/>
    <property type="evidence" value="ECO:0007669"/>
    <property type="project" value="UniProtKB-UniRule"/>
</dbReference>
<dbReference type="Proteomes" id="UP000043764">
    <property type="component" value="Unassembled WGS sequence"/>
</dbReference>
<evidence type="ECO:0000256" key="7">
    <source>
        <dbReference type="ARBA" id="ARBA00023065"/>
    </source>
</evidence>
<proteinExistence type="inferred from homology"/>
<evidence type="ECO:0000256" key="5">
    <source>
        <dbReference type="ARBA" id="ARBA00022989"/>
    </source>
</evidence>
<dbReference type="InterPro" id="IPR003691">
    <property type="entry name" value="FluC"/>
</dbReference>
<protein>
    <recommendedName>
        <fullName evidence="12">Fluoride-specific ion channel FluC</fullName>
    </recommendedName>
</protein>
<keyword evidence="3" id="KW-0997">Cell inner membrane</keyword>
<evidence type="ECO:0000256" key="12">
    <source>
        <dbReference type="HAMAP-Rule" id="MF_00454"/>
    </source>
</evidence>
<organism evidence="13 14">
    <name type="scientific">Phaeobacter italicus</name>
    <dbReference type="NCBI Taxonomy" id="481446"/>
    <lineage>
        <taxon>Bacteria</taxon>
        <taxon>Pseudomonadati</taxon>
        <taxon>Pseudomonadota</taxon>
        <taxon>Alphaproteobacteria</taxon>
        <taxon>Rhodobacterales</taxon>
        <taxon>Roseobacteraceae</taxon>
        <taxon>Phaeobacter</taxon>
    </lineage>
</organism>
<comment type="subcellular location">
    <subcellularLocation>
        <location evidence="1 12">Cell membrane</location>
        <topology evidence="1 12">Multi-pass membrane protein</topology>
    </subcellularLocation>
</comment>
<evidence type="ECO:0000256" key="11">
    <source>
        <dbReference type="ARBA" id="ARBA00035585"/>
    </source>
</evidence>
<keyword evidence="2 12" id="KW-1003">Cell membrane</keyword>
<keyword evidence="7 12" id="KW-0406">Ion transport</keyword>
<keyword evidence="12" id="KW-0479">Metal-binding</keyword>
<dbReference type="HAMAP" id="MF_00454">
    <property type="entry name" value="FluC"/>
    <property type="match status" value="1"/>
</dbReference>
<evidence type="ECO:0000256" key="6">
    <source>
        <dbReference type="ARBA" id="ARBA00023053"/>
    </source>
</evidence>
<feature type="binding site" evidence="12">
    <location>
        <position position="75"/>
    </location>
    <ligand>
        <name>Na(+)</name>
        <dbReference type="ChEBI" id="CHEBI:29101"/>
        <note>structural</note>
    </ligand>
</feature>
<comment type="catalytic activity">
    <reaction evidence="11">
        <text>fluoride(in) = fluoride(out)</text>
        <dbReference type="Rhea" id="RHEA:76159"/>
        <dbReference type="ChEBI" id="CHEBI:17051"/>
    </reaction>
    <physiologicalReaction direction="left-to-right" evidence="11">
        <dbReference type="Rhea" id="RHEA:76160"/>
    </physiologicalReaction>
</comment>
<dbReference type="NCBIfam" id="NF010805">
    <property type="entry name" value="PRK14209.1"/>
    <property type="match status" value="1"/>
</dbReference>
<comment type="similarity">
    <text evidence="10 12">Belongs to the fluoride channel Fluc/FEX (TC 1.A.43) family.</text>
</comment>
<dbReference type="GO" id="GO:0062054">
    <property type="term" value="F:fluoride channel activity"/>
    <property type="evidence" value="ECO:0007669"/>
    <property type="project" value="UniProtKB-UniRule"/>
</dbReference>
<evidence type="ECO:0000256" key="9">
    <source>
        <dbReference type="ARBA" id="ARBA00023303"/>
    </source>
</evidence>
<keyword evidence="5 12" id="KW-1133">Transmembrane helix</keyword>
<evidence type="ECO:0000256" key="4">
    <source>
        <dbReference type="ARBA" id="ARBA00022692"/>
    </source>
</evidence>
<dbReference type="STRING" id="481446.NIT7645_02042"/>
<dbReference type="GO" id="GO:0005886">
    <property type="term" value="C:plasma membrane"/>
    <property type="evidence" value="ECO:0007669"/>
    <property type="project" value="UniProtKB-SubCell"/>
</dbReference>
<dbReference type="AlphaFoldDB" id="A0A0H5D217"/>
<feature type="binding site" evidence="12">
    <location>
        <position position="78"/>
    </location>
    <ligand>
        <name>Na(+)</name>
        <dbReference type="ChEBI" id="CHEBI:29101"/>
        <note>structural</note>
    </ligand>
</feature>
<dbReference type="OrthoDB" id="9806299at2"/>
<sequence>MVFSVLYVALGGAIGACCRYLAGLGITRLVGVGEFPVAILTVNVIGSFLMGAFVVTAAHKGLSHLSPLVMTGLLGGFTTFSAFSLETANLIERGAFGQAALYVLLSVGLSVGGLFLGLMAARGVFA</sequence>
<keyword evidence="9 12" id="KW-0407">Ion channel</keyword>
<dbReference type="Pfam" id="PF02537">
    <property type="entry name" value="CRCB"/>
    <property type="match status" value="1"/>
</dbReference>
<evidence type="ECO:0000313" key="14">
    <source>
        <dbReference type="Proteomes" id="UP000043764"/>
    </source>
</evidence>
<keyword evidence="8 12" id="KW-0472">Membrane</keyword>
<evidence type="ECO:0000256" key="10">
    <source>
        <dbReference type="ARBA" id="ARBA00035120"/>
    </source>
</evidence>
<keyword evidence="14" id="KW-1185">Reference proteome</keyword>
<evidence type="ECO:0000256" key="8">
    <source>
        <dbReference type="ARBA" id="ARBA00023136"/>
    </source>
</evidence>
<reference evidence="13 14" key="1">
    <citation type="submission" date="2015-05" db="EMBL/GenBank/DDBJ databases">
        <authorList>
            <person name="Rodrigo-Torres Lidia"/>
            <person name="Arahal R.David."/>
        </authorList>
    </citation>
    <scope>NUCLEOTIDE SEQUENCE [LARGE SCALE GENOMIC DNA]</scope>
    <source>
        <strain evidence="13 14">CECT 7321</strain>
    </source>
</reference>
<feature type="transmembrane region" description="Helical" evidence="12">
    <location>
        <begin position="39"/>
        <end position="58"/>
    </location>
</feature>
<evidence type="ECO:0000256" key="1">
    <source>
        <dbReference type="ARBA" id="ARBA00004651"/>
    </source>
</evidence>
<dbReference type="RefSeq" id="WP_008559307.1">
    <property type="nucleotide sequence ID" value="NZ_BSKQ01000001.1"/>
</dbReference>
<evidence type="ECO:0000256" key="2">
    <source>
        <dbReference type="ARBA" id="ARBA00022475"/>
    </source>
</evidence>
<evidence type="ECO:0000256" key="3">
    <source>
        <dbReference type="ARBA" id="ARBA00022519"/>
    </source>
</evidence>
<feature type="transmembrane region" description="Helical" evidence="12">
    <location>
        <begin position="65"/>
        <end position="83"/>
    </location>
</feature>
<keyword evidence="12" id="KW-0813">Transport</keyword>
<dbReference type="GO" id="GO:0046872">
    <property type="term" value="F:metal ion binding"/>
    <property type="evidence" value="ECO:0007669"/>
    <property type="project" value="UniProtKB-KW"/>
</dbReference>
<dbReference type="NCBIfam" id="TIGR00494">
    <property type="entry name" value="crcB"/>
    <property type="match status" value="1"/>
</dbReference>
<keyword evidence="6 12" id="KW-0915">Sodium</keyword>
<name>A0A0H5D217_9RHOB</name>
<comment type="function">
    <text evidence="12">Fluoride-specific ion channel. Important for reducing fluoride concentration in the cell, thus reducing its toxicity.</text>
</comment>
<comment type="activity regulation">
    <text evidence="12">Na(+) is not transported, but it plays an essential structural role and its presence is essential for fluoride channel function.</text>
</comment>
<dbReference type="PANTHER" id="PTHR28259:SF1">
    <property type="entry name" value="FLUORIDE EXPORT PROTEIN 1-RELATED"/>
    <property type="match status" value="1"/>
</dbReference>
<dbReference type="PANTHER" id="PTHR28259">
    <property type="entry name" value="FLUORIDE EXPORT PROTEIN 1-RELATED"/>
    <property type="match status" value="1"/>
</dbReference>
<feature type="transmembrane region" description="Helical" evidence="12">
    <location>
        <begin position="95"/>
        <end position="121"/>
    </location>
</feature>
<dbReference type="EMBL" id="CVRL01000015">
    <property type="protein sequence ID" value="CRL10768.1"/>
    <property type="molecule type" value="Genomic_DNA"/>
</dbReference>